<accession>A0AAE1EVS0</accession>
<feature type="region of interest" description="Disordered" evidence="1">
    <location>
        <begin position="1"/>
        <end position="40"/>
    </location>
</feature>
<organism evidence="2 3">
    <name type="scientific">Petrolisthes cinctipes</name>
    <name type="common">Flat porcelain crab</name>
    <dbReference type="NCBI Taxonomy" id="88211"/>
    <lineage>
        <taxon>Eukaryota</taxon>
        <taxon>Metazoa</taxon>
        <taxon>Ecdysozoa</taxon>
        <taxon>Arthropoda</taxon>
        <taxon>Crustacea</taxon>
        <taxon>Multicrustacea</taxon>
        <taxon>Malacostraca</taxon>
        <taxon>Eumalacostraca</taxon>
        <taxon>Eucarida</taxon>
        <taxon>Decapoda</taxon>
        <taxon>Pleocyemata</taxon>
        <taxon>Anomura</taxon>
        <taxon>Galatheoidea</taxon>
        <taxon>Porcellanidae</taxon>
        <taxon>Petrolisthes</taxon>
    </lineage>
</organism>
<dbReference type="AlphaFoldDB" id="A0AAE1EVS0"/>
<name>A0AAE1EVS0_PETCI</name>
<evidence type="ECO:0000313" key="2">
    <source>
        <dbReference type="EMBL" id="KAK3862250.1"/>
    </source>
</evidence>
<proteinExistence type="predicted"/>
<comment type="caution">
    <text evidence="2">The sequence shown here is derived from an EMBL/GenBank/DDBJ whole genome shotgun (WGS) entry which is preliminary data.</text>
</comment>
<dbReference type="Proteomes" id="UP001286313">
    <property type="component" value="Unassembled WGS sequence"/>
</dbReference>
<evidence type="ECO:0000313" key="3">
    <source>
        <dbReference type="Proteomes" id="UP001286313"/>
    </source>
</evidence>
<dbReference type="EMBL" id="JAWQEG010004286">
    <property type="protein sequence ID" value="KAK3862250.1"/>
    <property type="molecule type" value="Genomic_DNA"/>
</dbReference>
<reference evidence="2" key="1">
    <citation type="submission" date="2023-10" db="EMBL/GenBank/DDBJ databases">
        <title>Genome assemblies of two species of porcelain crab, Petrolisthes cinctipes and Petrolisthes manimaculis (Anomura: Porcellanidae).</title>
        <authorList>
            <person name="Angst P."/>
        </authorList>
    </citation>
    <scope>NUCLEOTIDE SEQUENCE</scope>
    <source>
        <strain evidence="2">PB745_01</strain>
        <tissue evidence="2">Gill</tissue>
    </source>
</reference>
<gene>
    <name evidence="2" type="ORF">Pcinc_031870</name>
</gene>
<protein>
    <submittedName>
        <fullName evidence="2">Uncharacterized protein</fullName>
    </submittedName>
</protein>
<evidence type="ECO:0000256" key="1">
    <source>
        <dbReference type="SAM" id="MobiDB-lite"/>
    </source>
</evidence>
<keyword evidence="3" id="KW-1185">Reference proteome</keyword>
<feature type="compositionally biased region" description="Basic and acidic residues" evidence="1">
    <location>
        <begin position="24"/>
        <end position="40"/>
    </location>
</feature>
<sequence length="83" mass="9414">MKEELRPGGGGGGGRGDEEEEEGETRIEWKEGGEGERDREFKTKANTQEVMRHKSLSLCHSDGFDNRICCHWRYSGDIQVTDI</sequence>